<dbReference type="RefSeq" id="WP_244903937.1">
    <property type="nucleotide sequence ID" value="NZ_FONV01000007.1"/>
</dbReference>
<dbReference type="STRING" id="35752.SAMN05421541_107156"/>
<feature type="compositionally biased region" description="Polar residues" evidence="1">
    <location>
        <begin position="20"/>
        <end position="43"/>
    </location>
</feature>
<protein>
    <submittedName>
        <fullName evidence="2">Uncharacterized protein</fullName>
    </submittedName>
</protein>
<keyword evidence="3" id="KW-1185">Reference proteome</keyword>
<feature type="region of interest" description="Disordered" evidence="1">
    <location>
        <begin position="1"/>
        <end position="99"/>
    </location>
</feature>
<accession>A0A1I2GUU9</accession>
<sequence length="289" mass="29444">MSDVSPAGRVPEPAYPADVPQQTSYDPAPQTSPANADRSTVKQVAQQTRAAAGDAASDVAGTAKEQAQRVGAEARTQARNVASEVRDKLGEQARTQNSRLVGSIRQTADHLDEMRGDWADSPAAAVVSRVAEGGRQFADYLDRNGPEGVLREVEDFARRRPGAFLATALAAGFVVGRLGKSVAKADPDAGAVKPSTDTYTESTGYPAASAGSTGYPAASAGSTGYPAASAGSTGYPAASTGHATETDETLAYVPASTGSGYVTPATTQYTGTGTGAPAVVTPGDPEYRS</sequence>
<evidence type="ECO:0000313" key="3">
    <source>
        <dbReference type="Proteomes" id="UP000199645"/>
    </source>
</evidence>
<name>A0A1I2GUU9_9ACTN</name>
<gene>
    <name evidence="2" type="ORF">SAMN05421541_107156</name>
</gene>
<proteinExistence type="predicted"/>
<dbReference type="Proteomes" id="UP000199645">
    <property type="component" value="Unassembled WGS sequence"/>
</dbReference>
<feature type="region of interest" description="Disordered" evidence="1">
    <location>
        <begin position="184"/>
        <end position="289"/>
    </location>
</feature>
<dbReference type="EMBL" id="FONV01000007">
    <property type="protein sequence ID" value="SFF20597.1"/>
    <property type="molecule type" value="Genomic_DNA"/>
</dbReference>
<feature type="compositionally biased region" description="Low complexity" evidence="1">
    <location>
        <begin position="263"/>
        <end position="283"/>
    </location>
</feature>
<organism evidence="2 3">
    <name type="scientific">Actinoplanes philippinensis</name>
    <dbReference type="NCBI Taxonomy" id="35752"/>
    <lineage>
        <taxon>Bacteria</taxon>
        <taxon>Bacillati</taxon>
        <taxon>Actinomycetota</taxon>
        <taxon>Actinomycetes</taxon>
        <taxon>Micromonosporales</taxon>
        <taxon>Micromonosporaceae</taxon>
        <taxon>Actinoplanes</taxon>
    </lineage>
</organism>
<evidence type="ECO:0000256" key="1">
    <source>
        <dbReference type="SAM" id="MobiDB-lite"/>
    </source>
</evidence>
<reference evidence="2 3" key="1">
    <citation type="submission" date="2016-10" db="EMBL/GenBank/DDBJ databases">
        <authorList>
            <person name="de Groot N.N."/>
        </authorList>
    </citation>
    <scope>NUCLEOTIDE SEQUENCE [LARGE SCALE GENOMIC DNA]</scope>
    <source>
        <strain evidence="2 3">DSM 43019</strain>
    </source>
</reference>
<dbReference type="AlphaFoldDB" id="A0A1I2GUU9"/>
<feature type="compositionally biased region" description="Low complexity" evidence="1">
    <location>
        <begin position="44"/>
        <end position="63"/>
    </location>
</feature>
<evidence type="ECO:0000313" key="2">
    <source>
        <dbReference type="EMBL" id="SFF20597.1"/>
    </source>
</evidence>